<dbReference type="GO" id="GO:0005080">
    <property type="term" value="F:protein kinase C binding"/>
    <property type="evidence" value="ECO:0007669"/>
    <property type="project" value="TreeGrafter"/>
</dbReference>
<dbReference type="Gene3D" id="2.60.120.200">
    <property type="match status" value="1"/>
</dbReference>
<evidence type="ECO:0000256" key="6">
    <source>
        <dbReference type="SAM" id="MobiDB-lite"/>
    </source>
</evidence>
<dbReference type="Proteomes" id="UP001497482">
    <property type="component" value="Chromosome 4"/>
</dbReference>
<keyword evidence="1 7" id="KW-0732">Signal</keyword>
<evidence type="ECO:0000256" key="3">
    <source>
        <dbReference type="ARBA" id="ARBA00022837"/>
    </source>
</evidence>
<dbReference type="CDD" id="cd00110">
    <property type="entry name" value="LamG"/>
    <property type="match status" value="1"/>
</dbReference>
<name>A0AAV2LNF8_KNICA</name>
<gene>
    <name evidence="9" type="ORF">KC01_LOCUS30829</name>
</gene>
<dbReference type="Pfam" id="PF02210">
    <property type="entry name" value="Laminin_G_2"/>
    <property type="match status" value="1"/>
</dbReference>
<dbReference type="PANTHER" id="PTHR24042:SF2">
    <property type="entry name" value="PROTEIN KINASE C-BINDING PROTEIN NELL1"/>
    <property type="match status" value="1"/>
</dbReference>
<comment type="caution">
    <text evidence="5">Lacks conserved residue(s) required for the propagation of feature annotation.</text>
</comment>
<dbReference type="FunFam" id="2.60.120.200:FF:000015">
    <property type="entry name" value="protein kinase C-binding protein NELL1"/>
    <property type="match status" value="1"/>
</dbReference>
<keyword evidence="2" id="KW-0677">Repeat</keyword>
<evidence type="ECO:0000313" key="9">
    <source>
        <dbReference type="EMBL" id="CAL1603111.1"/>
    </source>
</evidence>
<keyword evidence="10" id="KW-1185">Reference proteome</keyword>
<dbReference type="InterPro" id="IPR013320">
    <property type="entry name" value="ConA-like_dom_sf"/>
</dbReference>
<evidence type="ECO:0000259" key="8">
    <source>
        <dbReference type="PROSITE" id="PS50025"/>
    </source>
</evidence>
<protein>
    <recommendedName>
        <fullName evidence="8">Laminin G domain-containing protein</fullName>
    </recommendedName>
</protein>
<feature type="region of interest" description="Disordered" evidence="6">
    <location>
        <begin position="257"/>
        <end position="302"/>
    </location>
</feature>
<dbReference type="GO" id="GO:0005737">
    <property type="term" value="C:cytoplasm"/>
    <property type="evidence" value="ECO:0007669"/>
    <property type="project" value="TreeGrafter"/>
</dbReference>
<dbReference type="GO" id="GO:0045778">
    <property type="term" value="P:positive regulation of ossification"/>
    <property type="evidence" value="ECO:0007669"/>
    <property type="project" value="TreeGrafter"/>
</dbReference>
<feature type="chain" id="PRO_5043561976" description="Laminin G domain-containing protein" evidence="7">
    <location>
        <begin position="27"/>
        <end position="482"/>
    </location>
</feature>
<organism evidence="9 10">
    <name type="scientific">Knipowitschia caucasica</name>
    <name type="common">Caucasian dwarf goby</name>
    <name type="synonym">Pomatoschistus caucasicus</name>
    <dbReference type="NCBI Taxonomy" id="637954"/>
    <lineage>
        <taxon>Eukaryota</taxon>
        <taxon>Metazoa</taxon>
        <taxon>Chordata</taxon>
        <taxon>Craniata</taxon>
        <taxon>Vertebrata</taxon>
        <taxon>Euteleostomi</taxon>
        <taxon>Actinopterygii</taxon>
        <taxon>Neopterygii</taxon>
        <taxon>Teleostei</taxon>
        <taxon>Neoteleostei</taxon>
        <taxon>Acanthomorphata</taxon>
        <taxon>Gobiaria</taxon>
        <taxon>Gobiiformes</taxon>
        <taxon>Gobioidei</taxon>
        <taxon>Gobiidae</taxon>
        <taxon>Gobiinae</taxon>
        <taxon>Knipowitschia</taxon>
    </lineage>
</organism>
<dbReference type="EMBL" id="OZ035826">
    <property type="protein sequence ID" value="CAL1603111.1"/>
    <property type="molecule type" value="Genomic_DNA"/>
</dbReference>
<evidence type="ECO:0000256" key="7">
    <source>
        <dbReference type="SAM" id="SignalP"/>
    </source>
</evidence>
<dbReference type="InterPro" id="IPR051586">
    <property type="entry name" value="PKC-binding_NELL"/>
</dbReference>
<keyword evidence="4" id="KW-0325">Glycoprotein</keyword>
<reference evidence="9 10" key="1">
    <citation type="submission" date="2024-04" db="EMBL/GenBank/DDBJ databases">
        <authorList>
            <person name="Waldvogel A.-M."/>
            <person name="Schoenle A."/>
        </authorList>
    </citation>
    <scope>NUCLEOTIDE SEQUENCE [LARGE SCALE GENOMIC DNA]</scope>
</reference>
<dbReference type="GO" id="GO:0045667">
    <property type="term" value="P:regulation of osteoblast differentiation"/>
    <property type="evidence" value="ECO:0007669"/>
    <property type="project" value="TreeGrafter"/>
</dbReference>
<evidence type="ECO:0000256" key="4">
    <source>
        <dbReference type="ARBA" id="ARBA00023180"/>
    </source>
</evidence>
<sequence length="482" mass="55120">MKERTMNMDLFAILVQLFVLVRTAQGSDLDYTMDILQDLDRSHSIHGITEVSGLHNESKAFLFRDMSRSLLLPPPLSSRLKHMFRGKSDFTFLATVQQKTSTSGVLFSIHDTEKSWFELQSSGIREELVFRYCHRGQTRSEPLPYRLADGRWHHVALTVSSKHLQLHVDCNRIYERLIDPPQTNLPRGSEVWLGQHGHKHGLFKGLMQDVKFVFAPNGFVAQCPNLNRTCPTCSDFLSLVQGIMDLQDLLSKMSLKTEQKEEQKEQQTEQKEEQTEQKEEQTEQKEEQTEQKEEQTEQKDLKQHEDCLSLSLRLKTVDVRNAAASTAFSTERVRELGYGTLELGYGTLELGYGTLELGYGTLELRYGTLELGYGTLELRYGTLELGYSTLELRYGTLELRYGTLELELGYGTLELGYGTLELRYGTLELGYGTLELRYGTLELGYGTLELRYGTLELGYSTLELRYGTLELRYGTLELDMAL</sequence>
<evidence type="ECO:0000256" key="1">
    <source>
        <dbReference type="ARBA" id="ARBA00022729"/>
    </source>
</evidence>
<dbReference type="GO" id="GO:0008201">
    <property type="term" value="F:heparin binding"/>
    <property type="evidence" value="ECO:0007669"/>
    <property type="project" value="TreeGrafter"/>
</dbReference>
<dbReference type="PROSITE" id="PS50025">
    <property type="entry name" value="LAM_G_DOMAIN"/>
    <property type="match status" value="1"/>
</dbReference>
<feature type="domain" description="Laminin G" evidence="8">
    <location>
        <begin position="60"/>
        <end position="230"/>
    </location>
</feature>
<evidence type="ECO:0000256" key="2">
    <source>
        <dbReference type="ARBA" id="ARBA00022737"/>
    </source>
</evidence>
<dbReference type="SMART" id="SM00282">
    <property type="entry name" value="LamG"/>
    <property type="match status" value="1"/>
</dbReference>
<proteinExistence type="predicted"/>
<keyword evidence="3" id="KW-0106">Calcium</keyword>
<accession>A0AAV2LNF8</accession>
<evidence type="ECO:0000256" key="5">
    <source>
        <dbReference type="PROSITE-ProRule" id="PRU00122"/>
    </source>
</evidence>
<feature type="signal peptide" evidence="7">
    <location>
        <begin position="1"/>
        <end position="26"/>
    </location>
</feature>
<evidence type="ECO:0000313" key="10">
    <source>
        <dbReference type="Proteomes" id="UP001497482"/>
    </source>
</evidence>
<dbReference type="SUPFAM" id="SSF49899">
    <property type="entry name" value="Concanavalin A-like lectins/glucanases"/>
    <property type="match status" value="1"/>
</dbReference>
<dbReference type="InterPro" id="IPR001791">
    <property type="entry name" value="Laminin_G"/>
</dbReference>
<dbReference type="SMART" id="SM00210">
    <property type="entry name" value="TSPN"/>
    <property type="match status" value="1"/>
</dbReference>
<dbReference type="PANTHER" id="PTHR24042">
    <property type="entry name" value="NEL HOMOLOG"/>
    <property type="match status" value="1"/>
</dbReference>
<dbReference type="GO" id="GO:0005615">
    <property type="term" value="C:extracellular space"/>
    <property type="evidence" value="ECO:0007669"/>
    <property type="project" value="TreeGrafter"/>
</dbReference>
<dbReference type="InterPro" id="IPR048287">
    <property type="entry name" value="TSPN-like_N"/>
</dbReference>
<dbReference type="AlphaFoldDB" id="A0AAV2LNF8"/>